<protein>
    <recommendedName>
        <fullName evidence="6 8">Large ribosomal subunit protein uL24</fullName>
    </recommendedName>
</protein>
<comment type="caution">
    <text evidence="10">The sequence shown here is derived from an EMBL/GenBank/DDBJ whole genome shotgun (WGS) entry which is preliminary data.</text>
</comment>
<dbReference type="SMART" id="SM00739">
    <property type="entry name" value="KOW"/>
    <property type="match status" value="1"/>
</dbReference>
<name>A0AAW4LAS1_9BACT</name>
<evidence type="ECO:0000259" key="9">
    <source>
        <dbReference type="SMART" id="SM00739"/>
    </source>
</evidence>
<dbReference type="CDD" id="cd06089">
    <property type="entry name" value="KOW_RPL26"/>
    <property type="match status" value="1"/>
</dbReference>
<dbReference type="RefSeq" id="WP_214173395.1">
    <property type="nucleotide sequence ID" value="NZ_JAHCVJ010000015.1"/>
</dbReference>
<evidence type="ECO:0000256" key="8">
    <source>
        <dbReference type="HAMAP-Rule" id="MF_01326"/>
    </source>
</evidence>
<dbReference type="InterPro" id="IPR003256">
    <property type="entry name" value="Ribosomal_uL24"/>
</dbReference>
<dbReference type="InterPro" id="IPR005824">
    <property type="entry name" value="KOW"/>
</dbReference>
<dbReference type="InterPro" id="IPR008991">
    <property type="entry name" value="Translation_prot_SH3-like_sf"/>
</dbReference>
<feature type="domain" description="KOW" evidence="9">
    <location>
        <begin position="7"/>
        <end position="34"/>
    </location>
</feature>
<evidence type="ECO:0000256" key="6">
    <source>
        <dbReference type="ARBA" id="ARBA00035206"/>
    </source>
</evidence>
<reference evidence="10 11" key="1">
    <citation type="submission" date="2021-05" db="EMBL/GenBank/DDBJ databases">
        <title>The draft genome of Geobacter pelophilus DSM 12255.</title>
        <authorList>
            <person name="Xu Z."/>
            <person name="Masuda Y."/>
            <person name="Itoh H."/>
            <person name="Senoo K."/>
        </authorList>
    </citation>
    <scope>NUCLEOTIDE SEQUENCE [LARGE SCALE GENOMIC DNA]</scope>
    <source>
        <strain evidence="10 11">DSM 12255</strain>
    </source>
</reference>
<keyword evidence="2 8" id="KW-0699">rRNA-binding</keyword>
<dbReference type="EMBL" id="JAHCVJ010000015">
    <property type="protein sequence ID" value="MBT0666627.1"/>
    <property type="molecule type" value="Genomic_DNA"/>
</dbReference>
<comment type="function">
    <text evidence="8">One of two assembly initiator proteins, it binds directly to the 5'-end of the 23S rRNA, where it nucleates assembly of the 50S subunit.</text>
</comment>
<evidence type="ECO:0000256" key="7">
    <source>
        <dbReference type="ARBA" id="ARBA00058688"/>
    </source>
</evidence>
<dbReference type="PANTHER" id="PTHR12903">
    <property type="entry name" value="MITOCHONDRIAL RIBOSOMAL PROTEIN L24"/>
    <property type="match status" value="1"/>
</dbReference>
<dbReference type="InterPro" id="IPR014722">
    <property type="entry name" value="Rib_uL2_dom2"/>
</dbReference>
<proteinExistence type="inferred from homology"/>
<dbReference type="InterPro" id="IPR057264">
    <property type="entry name" value="Ribosomal_uL24_C"/>
</dbReference>
<keyword evidence="4 8" id="KW-0689">Ribosomal protein</keyword>
<evidence type="ECO:0000256" key="2">
    <source>
        <dbReference type="ARBA" id="ARBA00022730"/>
    </source>
</evidence>
<keyword evidence="5 8" id="KW-0687">Ribonucleoprotein</keyword>
<dbReference type="Pfam" id="PF00467">
    <property type="entry name" value="KOW"/>
    <property type="match status" value="1"/>
</dbReference>
<dbReference type="Pfam" id="PF17136">
    <property type="entry name" value="ribosomal_L24"/>
    <property type="match status" value="1"/>
</dbReference>
<dbReference type="HAMAP" id="MF_01326_B">
    <property type="entry name" value="Ribosomal_uL24_B"/>
    <property type="match status" value="1"/>
</dbReference>
<dbReference type="FunFam" id="2.30.30.30:FF:000004">
    <property type="entry name" value="50S ribosomal protein L24"/>
    <property type="match status" value="1"/>
</dbReference>
<evidence type="ECO:0000256" key="5">
    <source>
        <dbReference type="ARBA" id="ARBA00023274"/>
    </source>
</evidence>
<gene>
    <name evidence="8 10" type="primary">rplX</name>
    <name evidence="10" type="ORF">KI809_20140</name>
</gene>
<comment type="similarity">
    <text evidence="1 8">Belongs to the universal ribosomal protein uL24 family.</text>
</comment>
<dbReference type="GO" id="GO:0003735">
    <property type="term" value="F:structural constituent of ribosome"/>
    <property type="evidence" value="ECO:0007669"/>
    <property type="project" value="InterPro"/>
</dbReference>
<dbReference type="NCBIfam" id="TIGR01079">
    <property type="entry name" value="rplX_bact"/>
    <property type="match status" value="1"/>
</dbReference>
<comment type="function">
    <text evidence="7 8">One of the proteins that surrounds the polypeptide exit tunnel on the outside of the subunit.</text>
</comment>
<evidence type="ECO:0000256" key="1">
    <source>
        <dbReference type="ARBA" id="ARBA00010618"/>
    </source>
</evidence>
<keyword evidence="11" id="KW-1185">Reference proteome</keyword>
<keyword evidence="3 8" id="KW-0694">RNA-binding</keyword>
<evidence type="ECO:0000313" key="10">
    <source>
        <dbReference type="EMBL" id="MBT0666627.1"/>
    </source>
</evidence>
<evidence type="ECO:0000256" key="3">
    <source>
        <dbReference type="ARBA" id="ARBA00022884"/>
    </source>
</evidence>
<dbReference type="Proteomes" id="UP000811899">
    <property type="component" value="Unassembled WGS sequence"/>
</dbReference>
<dbReference type="GO" id="GO:0006412">
    <property type="term" value="P:translation"/>
    <property type="evidence" value="ECO:0007669"/>
    <property type="project" value="UniProtKB-UniRule"/>
</dbReference>
<evidence type="ECO:0000256" key="4">
    <source>
        <dbReference type="ARBA" id="ARBA00022980"/>
    </source>
</evidence>
<dbReference type="GO" id="GO:0019843">
    <property type="term" value="F:rRNA binding"/>
    <property type="evidence" value="ECO:0007669"/>
    <property type="project" value="UniProtKB-UniRule"/>
</dbReference>
<comment type="subunit">
    <text evidence="8">Part of the 50S ribosomal subunit.</text>
</comment>
<organism evidence="10 11">
    <name type="scientific">Geoanaerobacter pelophilus</name>
    <dbReference type="NCBI Taxonomy" id="60036"/>
    <lineage>
        <taxon>Bacteria</taxon>
        <taxon>Pseudomonadati</taxon>
        <taxon>Thermodesulfobacteriota</taxon>
        <taxon>Desulfuromonadia</taxon>
        <taxon>Geobacterales</taxon>
        <taxon>Geobacteraceae</taxon>
        <taxon>Geoanaerobacter</taxon>
    </lineage>
</organism>
<dbReference type="AlphaFoldDB" id="A0AAW4LAS1"/>
<accession>A0AAW4LAS1</accession>
<dbReference type="GO" id="GO:1990904">
    <property type="term" value="C:ribonucleoprotein complex"/>
    <property type="evidence" value="ECO:0007669"/>
    <property type="project" value="UniProtKB-KW"/>
</dbReference>
<dbReference type="GO" id="GO:0005840">
    <property type="term" value="C:ribosome"/>
    <property type="evidence" value="ECO:0007669"/>
    <property type="project" value="UniProtKB-KW"/>
</dbReference>
<dbReference type="SUPFAM" id="SSF50104">
    <property type="entry name" value="Translation proteins SH3-like domain"/>
    <property type="match status" value="1"/>
</dbReference>
<dbReference type="Gene3D" id="2.30.30.30">
    <property type="match status" value="1"/>
</dbReference>
<sequence>MLSSKLHVKKGDTVVVIAGKDKSKTGKIQKIVPKKDGVLVEGLNIVKRHSRARGNEAGGIVEKEAPINISNVMLYCGTCKKPVRTKAKLLEDGKKARVCVKCGESFDK</sequence>
<evidence type="ECO:0000313" key="11">
    <source>
        <dbReference type="Proteomes" id="UP000811899"/>
    </source>
</evidence>
<dbReference type="InterPro" id="IPR041988">
    <property type="entry name" value="Ribosomal_uL24_KOW"/>
</dbReference>